<dbReference type="eggNOG" id="ENOG502S8QA">
    <property type="taxonomic scope" value="Eukaryota"/>
</dbReference>
<dbReference type="InterPro" id="IPR036322">
    <property type="entry name" value="WD40_repeat_dom_sf"/>
</dbReference>
<evidence type="ECO:0000256" key="1">
    <source>
        <dbReference type="ARBA" id="ARBA00022574"/>
    </source>
</evidence>
<dbReference type="Gene3D" id="2.130.10.10">
    <property type="entry name" value="YVTN repeat-like/Quinoprotein amine dehydrogenase"/>
    <property type="match status" value="2"/>
</dbReference>
<dbReference type="VEuPathDB" id="FungiDB:T551_02501"/>
<accession>A0A0W4ZJW3</accession>
<dbReference type="PANTHER" id="PTHR14604:SF3">
    <property type="entry name" value="SPERM-ASSOCIATED ANTIGEN 16 PROTEIN"/>
    <property type="match status" value="1"/>
</dbReference>
<evidence type="ECO:0000313" key="4">
    <source>
        <dbReference type="EMBL" id="KTW28651.1"/>
    </source>
</evidence>
<gene>
    <name evidence="4" type="ORF">T551_02501</name>
</gene>
<dbReference type="InterPro" id="IPR001680">
    <property type="entry name" value="WD40_rpt"/>
</dbReference>
<dbReference type="OrthoDB" id="5591786at2759"/>
<dbReference type="Pfam" id="PF00400">
    <property type="entry name" value="WD40"/>
    <property type="match status" value="1"/>
</dbReference>
<comment type="caution">
    <text evidence="4">The sequence shown here is derived from an EMBL/GenBank/DDBJ whole genome shotgun (WGS) entry which is preliminary data.</text>
</comment>
<dbReference type="GeneID" id="28941019"/>
<reference evidence="5" key="1">
    <citation type="journal article" date="2016" name="Nat. Commun.">
        <title>Genome analysis of three Pneumocystis species reveals adaptation mechanisms to life exclusively in mammalian hosts.</title>
        <authorList>
            <person name="Ma L."/>
            <person name="Chen Z."/>
            <person name="Huang D.W."/>
            <person name="Kutty G."/>
            <person name="Ishihara M."/>
            <person name="Wang H."/>
            <person name="Abouelleil A."/>
            <person name="Bishop L."/>
            <person name="Davey E."/>
            <person name="Deng R."/>
            <person name="Deng X."/>
            <person name="Fan L."/>
            <person name="Fantoni G."/>
            <person name="Fitzgerald M."/>
            <person name="Gogineni E."/>
            <person name="Goldberg J.M."/>
            <person name="Handley G."/>
            <person name="Hu X."/>
            <person name="Huber C."/>
            <person name="Jiao X."/>
            <person name="Jones K."/>
            <person name="Levin J.Z."/>
            <person name="Liu Y."/>
            <person name="Macdonald P."/>
            <person name="Melnikov A."/>
            <person name="Raley C."/>
            <person name="Sassi M."/>
            <person name="Sherman B.T."/>
            <person name="Song X."/>
            <person name="Sykes S."/>
            <person name="Tran B."/>
            <person name="Walsh L."/>
            <person name="Xia Y."/>
            <person name="Yang J."/>
            <person name="Young S."/>
            <person name="Zeng Q."/>
            <person name="Zheng X."/>
            <person name="Stephens R."/>
            <person name="Nusbaum C."/>
            <person name="Birren B.W."/>
            <person name="Azadi P."/>
            <person name="Lempicki R.A."/>
            <person name="Cuomo C.A."/>
            <person name="Kovacs J.A."/>
        </authorList>
    </citation>
    <scope>NUCLEOTIDE SEQUENCE [LARGE SCALE GENOMIC DNA]</scope>
    <source>
        <strain evidence="5">RU7</strain>
    </source>
</reference>
<proteinExistence type="predicted"/>
<name>A0A0W4ZJW3_PNEJ7</name>
<dbReference type="SUPFAM" id="SSF50978">
    <property type="entry name" value="WD40 repeat-like"/>
    <property type="match status" value="1"/>
</dbReference>
<dbReference type="PROSITE" id="PS50294">
    <property type="entry name" value="WD_REPEATS_REGION"/>
    <property type="match status" value="1"/>
</dbReference>
<dbReference type="RefSeq" id="XP_018228986.1">
    <property type="nucleotide sequence ID" value="XM_018374764.1"/>
</dbReference>
<dbReference type="InterPro" id="IPR019775">
    <property type="entry name" value="WD40_repeat_CS"/>
</dbReference>
<evidence type="ECO:0000313" key="5">
    <source>
        <dbReference type="Proteomes" id="UP000053447"/>
    </source>
</evidence>
<dbReference type="PROSITE" id="PS00678">
    <property type="entry name" value="WD_REPEATS_1"/>
    <property type="match status" value="1"/>
</dbReference>
<dbReference type="EMBL" id="LFWA01000011">
    <property type="protein sequence ID" value="KTW28651.1"/>
    <property type="molecule type" value="Genomic_DNA"/>
</dbReference>
<dbReference type="SMART" id="SM00320">
    <property type="entry name" value="WD40"/>
    <property type="match status" value="3"/>
</dbReference>
<dbReference type="Proteomes" id="UP000053447">
    <property type="component" value="Unassembled WGS sequence"/>
</dbReference>
<dbReference type="PANTHER" id="PTHR14604">
    <property type="entry name" value="WD40 REPEAT PF20"/>
    <property type="match status" value="1"/>
</dbReference>
<organism evidence="4 5">
    <name type="scientific">Pneumocystis jirovecii (strain RU7)</name>
    <name type="common">Human pneumocystis pneumonia agent</name>
    <dbReference type="NCBI Taxonomy" id="1408657"/>
    <lineage>
        <taxon>Eukaryota</taxon>
        <taxon>Fungi</taxon>
        <taxon>Dikarya</taxon>
        <taxon>Ascomycota</taxon>
        <taxon>Taphrinomycotina</taxon>
        <taxon>Pneumocystomycetes</taxon>
        <taxon>Pneumocystaceae</taxon>
        <taxon>Pneumocystis</taxon>
    </lineage>
</organism>
<keyword evidence="5" id="KW-1185">Reference proteome</keyword>
<sequence length="504" mass="57668">MNQTAFKKDIKVDFSLKIRREIEILGVKYWRCGLVAVGKKNVFVAVDDVIRVYEKSQSHGLDENSFFQLKCQIDSHTVIRGEIDAITPLSFNSIKVGYIGNEEVLVCCTDSGYINVWFTDDLLRSPLIFNTERSVWGIAIHASKRLLAISSNAHVICLWNLSIFNPFKVWDTDKGGWPHKFFGHDDNIPSVCFNHSGTLLSSVGIDATCRLWDVASGTLLHVYLDSQRGWFVGFINHLAFKVVKRTDSSEKRLKSTPSQVMMTCVRENRINDRDVLYSAENVSNYENEREETTNDINTNSHQDIQRTFLNGHSAQTLFWRNYSNRLDGSNFPSSIEYDDSFFSFYTSTEYNELLFYGTEKNIKLCSIEETVSGIQLLTECKNLFDENDTNQTSILRYIDRINMVEFIPDLSLCVVASQKGKACLVYLVKSVMDCDDGSVLLSYTMVADQMFPEDPPSCGLLGMTVEKIHSKHYKLYMLYYDGTLILYDIKKPVFNMIDVDELML</sequence>
<evidence type="ECO:0000256" key="3">
    <source>
        <dbReference type="PROSITE-ProRule" id="PRU00221"/>
    </source>
</evidence>
<feature type="repeat" description="WD" evidence="3">
    <location>
        <begin position="181"/>
        <end position="222"/>
    </location>
</feature>
<dbReference type="PROSITE" id="PS50082">
    <property type="entry name" value="WD_REPEATS_2"/>
    <property type="match status" value="1"/>
</dbReference>
<dbReference type="STRING" id="1408657.A0A0W4ZJW3"/>
<keyword evidence="1 3" id="KW-0853">WD repeat</keyword>
<protein>
    <submittedName>
        <fullName evidence="4">Uncharacterized protein</fullName>
    </submittedName>
</protein>
<dbReference type="InterPro" id="IPR015943">
    <property type="entry name" value="WD40/YVTN_repeat-like_dom_sf"/>
</dbReference>
<keyword evidence="2" id="KW-0677">Repeat</keyword>
<evidence type="ECO:0000256" key="2">
    <source>
        <dbReference type="ARBA" id="ARBA00022737"/>
    </source>
</evidence>
<dbReference type="InterPro" id="IPR050995">
    <property type="entry name" value="WD-F-box_domain-protein"/>
</dbReference>
<dbReference type="AlphaFoldDB" id="A0A0W4ZJW3"/>